<protein>
    <submittedName>
        <fullName evidence="2">Uncharacterized protein</fullName>
    </submittedName>
</protein>
<proteinExistence type="predicted"/>
<dbReference type="Proteomes" id="UP001499959">
    <property type="component" value="Unassembled WGS sequence"/>
</dbReference>
<dbReference type="EMBL" id="BAABJE010000014">
    <property type="protein sequence ID" value="GAA4797892.1"/>
    <property type="molecule type" value="Genomic_DNA"/>
</dbReference>
<evidence type="ECO:0000313" key="3">
    <source>
        <dbReference type="Proteomes" id="UP001499959"/>
    </source>
</evidence>
<feature type="compositionally biased region" description="Polar residues" evidence="1">
    <location>
        <begin position="1"/>
        <end position="20"/>
    </location>
</feature>
<sequence length="105" mass="11188">MTFSSKTSFADKLQFSQSRIPDSRNRREAGSSVEGVCRHARSGRLIERRILPRPGIGTSRHPHSPESARDVGSGGAGADDDATADPVVSGQGHGLADAYWVPPFS</sequence>
<reference evidence="3" key="1">
    <citation type="journal article" date="2019" name="Int. J. Syst. Evol. Microbiol.">
        <title>The Global Catalogue of Microorganisms (GCM) 10K type strain sequencing project: providing services to taxonomists for standard genome sequencing and annotation.</title>
        <authorList>
            <consortium name="The Broad Institute Genomics Platform"/>
            <consortium name="The Broad Institute Genome Sequencing Center for Infectious Disease"/>
            <person name="Wu L."/>
            <person name="Ma J."/>
        </authorList>
    </citation>
    <scope>NUCLEOTIDE SEQUENCE [LARGE SCALE GENOMIC DNA]</scope>
    <source>
        <strain evidence="3">JCM 18204</strain>
    </source>
</reference>
<evidence type="ECO:0000313" key="2">
    <source>
        <dbReference type="EMBL" id="GAA4797892.1"/>
    </source>
</evidence>
<accession>A0ABP9BQZ5</accession>
<keyword evidence="3" id="KW-1185">Reference proteome</keyword>
<feature type="region of interest" description="Disordered" evidence="1">
    <location>
        <begin position="1"/>
        <end position="105"/>
    </location>
</feature>
<evidence type="ECO:0000256" key="1">
    <source>
        <dbReference type="SAM" id="MobiDB-lite"/>
    </source>
</evidence>
<name>A0ABP9BQZ5_9GAMM</name>
<gene>
    <name evidence="2" type="ORF">GCM10023307_24800</name>
</gene>
<comment type="caution">
    <text evidence="2">The sequence shown here is derived from an EMBL/GenBank/DDBJ whole genome shotgun (WGS) entry which is preliminary data.</text>
</comment>
<organism evidence="2 3">
    <name type="scientific">Lysobacter hankyongensis</name>
    <dbReference type="NCBI Taxonomy" id="1176535"/>
    <lineage>
        <taxon>Bacteria</taxon>
        <taxon>Pseudomonadati</taxon>
        <taxon>Pseudomonadota</taxon>
        <taxon>Gammaproteobacteria</taxon>
        <taxon>Lysobacterales</taxon>
        <taxon>Lysobacteraceae</taxon>
        <taxon>Lysobacter</taxon>
    </lineage>
</organism>